<keyword evidence="7 9" id="KW-0472">Membrane</keyword>
<evidence type="ECO:0000256" key="5">
    <source>
        <dbReference type="ARBA" id="ARBA00022692"/>
    </source>
</evidence>
<evidence type="ECO:0000256" key="3">
    <source>
        <dbReference type="ARBA" id="ARBA00022448"/>
    </source>
</evidence>
<evidence type="ECO:0000256" key="9">
    <source>
        <dbReference type="SAM" id="Phobius"/>
    </source>
</evidence>
<dbReference type="PANTHER" id="PTHR19139:SF199">
    <property type="entry name" value="MIP17260P"/>
    <property type="match status" value="1"/>
</dbReference>
<dbReference type="AlphaFoldDB" id="A0A3B0C843"/>
<dbReference type="NCBIfam" id="TIGR00861">
    <property type="entry name" value="MIP"/>
    <property type="match status" value="1"/>
</dbReference>
<organism evidence="10 11">
    <name type="scientific">Paenibacillus ginsengarvi</name>
    <dbReference type="NCBI Taxonomy" id="400777"/>
    <lineage>
        <taxon>Bacteria</taxon>
        <taxon>Bacillati</taxon>
        <taxon>Bacillota</taxon>
        <taxon>Bacilli</taxon>
        <taxon>Bacillales</taxon>
        <taxon>Paenibacillaceae</taxon>
        <taxon>Paenibacillus</taxon>
    </lineage>
</organism>
<evidence type="ECO:0000256" key="2">
    <source>
        <dbReference type="ARBA" id="ARBA00006175"/>
    </source>
</evidence>
<accession>A0A3B0C843</accession>
<keyword evidence="11" id="KW-1185">Reference proteome</keyword>
<dbReference type="OrthoDB" id="9807293at2"/>
<evidence type="ECO:0000256" key="4">
    <source>
        <dbReference type="ARBA" id="ARBA00022475"/>
    </source>
</evidence>
<evidence type="ECO:0000256" key="7">
    <source>
        <dbReference type="ARBA" id="ARBA00023136"/>
    </source>
</evidence>
<protein>
    <submittedName>
        <fullName evidence="10">MIP family channel protein</fullName>
    </submittedName>
</protein>
<evidence type="ECO:0000313" key="10">
    <source>
        <dbReference type="EMBL" id="RKN80519.1"/>
    </source>
</evidence>
<dbReference type="InterPro" id="IPR000425">
    <property type="entry name" value="MIP"/>
</dbReference>
<evidence type="ECO:0000256" key="1">
    <source>
        <dbReference type="ARBA" id="ARBA00004651"/>
    </source>
</evidence>
<dbReference type="PANTHER" id="PTHR19139">
    <property type="entry name" value="AQUAPORIN TRANSPORTER"/>
    <property type="match status" value="1"/>
</dbReference>
<dbReference type="EMBL" id="RBAH01000015">
    <property type="protein sequence ID" value="RKN80519.1"/>
    <property type="molecule type" value="Genomic_DNA"/>
</dbReference>
<dbReference type="InterPro" id="IPR022357">
    <property type="entry name" value="MIP_CS"/>
</dbReference>
<dbReference type="InterPro" id="IPR034294">
    <property type="entry name" value="Aquaporin_transptr"/>
</dbReference>
<dbReference type="InterPro" id="IPR023271">
    <property type="entry name" value="Aquaporin-like"/>
</dbReference>
<dbReference type="RefSeq" id="WP_120749107.1">
    <property type="nucleotide sequence ID" value="NZ_RBAH01000015.1"/>
</dbReference>
<keyword evidence="4" id="KW-1003">Cell membrane</keyword>
<evidence type="ECO:0000256" key="8">
    <source>
        <dbReference type="RuleBase" id="RU000477"/>
    </source>
</evidence>
<dbReference type="GO" id="GO:0005886">
    <property type="term" value="C:plasma membrane"/>
    <property type="evidence" value="ECO:0007669"/>
    <property type="project" value="UniProtKB-SubCell"/>
</dbReference>
<dbReference type="PROSITE" id="PS00221">
    <property type="entry name" value="MIP"/>
    <property type="match status" value="1"/>
</dbReference>
<feature type="transmembrane region" description="Helical" evidence="9">
    <location>
        <begin position="201"/>
        <end position="222"/>
    </location>
</feature>
<evidence type="ECO:0000256" key="6">
    <source>
        <dbReference type="ARBA" id="ARBA00022989"/>
    </source>
</evidence>
<dbReference type="PRINTS" id="PR00783">
    <property type="entry name" value="MINTRINSICP"/>
</dbReference>
<keyword evidence="6 9" id="KW-1133">Transmembrane helix</keyword>
<feature type="transmembrane region" description="Helical" evidence="9">
    <location>
        <begin position="80"/>
        <end position="102"/>
    </location>
</feature>
<reference evidence="10 11" key="1">
    <citation type="journal article" date="2007" name="Int. J. Syst. Evol. Microbiol.">
        <title>Paenibacillus ginsengarvi sp. nov., isolated from soil from ginseng cultivation.</title>
        <authorList>
            <person name="Yoon M.H."/>
            <person name="Ten L.N."/>
            <person name="Im W.T."/>
        </authorList>
    </citation>
    <scope>NUCLEOTIDE SEQUENCE [LARGE SCALE GENOMIC DNA]</scope>
    <source>
        <strain evidence="10 11">KCTC 13059</strain>
    </source>
</reference>
<dbReference type="Proteomes" id="UP000282311">
    <property type="component" value="Unassembled WGS sequence"/>
</dbReference>
<dbReference type="Gene3D" id="1.20.1080.10">
    <property type="entry name" value="Glycerol uptake facilitator protein"/>
    <property type="match status" value="1"/>
</dbReference>
<comment type="similarity">
    <text evidence="2 8">Belongs to the MIP/aquaporin (TC 1.A.8) family.</text>
</comment>
<comment type="subcellular location">
    <subcellularLocation>
        <location evidence="1">Cell membrane</location>
        <topology evidence="1">Multi-pass membrane protein</topology>
    </subcellularLocation>
</comment>
<comment type="caution">
    <text evidence="10">The sequence shown here is derived from an EMBL/GenBank/DDBJ whole genome shotgun (WGS) entry which is preliminary data.</text>
</comment>
<keyword evidence="5 8" id="KW-0812">Transmembrane</keyword>
<evidence type="ECO:0000313" key="11">
    <source>
        <dbReference type="Proteomes" id="UP000282311"/>
    </source>
</evidence>
<dbReference type="Pfam" id="PF00230">
    <property type="entry name" value="MIP"/>
    <property type="match status" value="1"/>
</dbReference>
<feature type="transmembrane region" description="Helical" evidence="9">
    <location>
        <begin position="122"/>
        <end position="146"/>
    </location>
</feature>
<name>A0A3B0C843_9BACL</name>
<gene>
    <name evidence="10" type="ORF">D7M11_20480</name>
</gene>
<dbReference type="PROSITE" id="PS51257">
    <property type="entry name" value="PROKAR_LIPOPROTEIN"/>
    <property type="match status" value="1"/>
</dbReference>
<sequence length="228" mass="22859">MNTPVKKYAAEAIGTFVLVLFGCGSAATAGGNLGNLGIAFAFGLAIVAMAYVIGSVSGCHVNPAVSLAMLLLRKLSAADFVGYVIAQIVGAIAGAAVLYAIIASTGADVTSLGQNGFGDGYGIGITMTMAVIVEIILTFVFIYAILGVTSSQSHGAVAGLVIGLTLVFVHILGIGLTGTSVNPARSLGPALLLGGNALSQVWVFLVSPLIGGALAAAVYRWLNSSRQA</sequence>
<feature type="transmembrane region" description="Helical" evidence="9">
    <location>
        <begin position="36"/>
        <end position="59"/>
    </location>
</feature>
<feature type="transmembrane region" description="Helical" evidence="9">
    <location>
        <begin position="158"/>
        <end position="181"/>
    </location>
</feature>
<keyword evidence="3 8" id="KW-0813">Transport</keyword>
<dbReference type="SUPFAM" id="SSF81338">
    <property type="entry name" value="Aquaporin-like"/>
    <property type="match status" value="1"/>
</dbReference>
<proteinExistence type="inferred from homology"/>
<dbReference type="GO" id="GO:0015250">
    <property type="term" value="F:water channel activity"/>
    <property type="evidence" value="ECO:0007669"/>
    <property type="project" value="TreeGrafter"/>
</dbReference>